<dbReference type="RefSeq" id="XP_019703265.1">
    <property type="nucleotide sequence ID" value="XM_019847706.1"/>
</dbReference>
<dbReference type="PROSITE" id="PS51916">
    <property type="entry name" value="DEUBAD"/>
    <property type="match status" value="1"/>
</dbReference>
<dbReference type="RefSeq" id="XP_019703262.1">
    <property type="nucleotide sequence ID" value="XM_019847703.1"/>
</dbReference>
<comment type="subcellular location">
    <subcellularLocation>
        <location evidence="1">Nucleus</location>
    </subcellularLocation>
</comment>
<dbReference type="InterPro" id="IPR024867">
    <property type="entry name" value="NFRKB"/>
</dbReference>
<name>A0A6J0PDW8_ELAGV</name>
<dbReference type="KEGG" id="egu:105038984"/>
<dbReference type="InterPro" id="IPR044867">
    <property type="entry name" value="DEUBAD_dom"/>
</dbReference>
<evidence type="ECO:0000256" key="3">
    <source>
        <dbReference type="SAM" id="MobiDB-lite"/>
    </source>
</evidence>
<gene>
    <name evidence="6 7 8" type="primary">LOC105038984</name>
</gene>
<keyword evidence="5" id="KW-1185">Reference proteome</keyword>
<evidence type="ECO:0000256" key="2">
    <source>
        <dbReference type="ARBA" id="ARBA00023242"/>
    </source>
</evidence>
<feature type="region of interest" description="Disordered" evidence="3">
    <location>
        <begin position="494"/>
        <end position="515"/>
    </location>
</feature>
<evidence type="ECO:0000313" key="8">
    <source>
        <dbReference type="RefSeq" id="XP_019703265.1"/>
    </source>
</evidence>
<dbReference type="PANTHER" id="PTHR13052">
    <property type="entry name" value="NFRKB-RELATED"/>
    <property type="match status" value="1"/>
</dbReference>
<evidence type="ECO:0000256" key="1">
    <source>
        <dbReference type="ARBA" id="ARBA00004123"/>
    </source>
</evidence>
<dbReference type="PANTHER" id="PTHR13052:SF3">
    <property type="entry name" value="NUCLEAR FACTOR RELATED TO KAPPA-B-BINDING PROTEIN"/>
    <property type="match status" value="1"/>
</dbReference>
<proteinExistence type="predicted"/>
<reference evidence="6 7" key="1">
    <citation type="submission" date="2025-04" db="UniProtKB">
        <authorList>
            <consortium name="RefSeq"/>
        </authorList>
    </citation>
    <scope>IDENTIFICATION</scope>
</reference>
<keyword evidence="2" id="KW-0539">Nucleus</keyword>
<protein>
    <submittedName>
        <fullName evidence="6 7">Uncharacterized protein LOC105038984</fullName>
    </submittedName>
</protein>
<dbReference type="CDD" id="cd21865">
    <property type="entry name" value="DEUBAD_NFRKB"/>
    <property type="match status" value="1"/>
</dbReference>
<dbReference type="RefSeq" id="XP_010913239.1">
    <property type="nucleotide sequence ID" value="XM_010914937.2"/>
</dbReference>
<dbReference type="AlphaFoldDB" id="A0A6J0PDW8"/>
<evidence type="ECO:0000313" key="5">
    <source>
        <dbReference type="Proteomes" id="UP000504607"/>
    </source>
</evidence>
<feature type="compositionally biased region" description="Basic and acidic residues" evidence="3">
    <location>
        <begin position="590"/>
        <end position="599"/>
    </location>
</feature>
<accession>A0A6J0PDW8</accession>
<feature type="region of interest" description="Disordered" evidence="3">
    <location>
        <begin position="366"/>
        <end position="392"/>
    </location>
</feature>
<dbReference type="OrthoDB" id="1938996at2759"/>
<feature type="region of interest" description="Disordered" evidence="3">
    <location>
        <begin position="590"/>
        <end position="610"/>
    </location>
</feature>
<evidence type="ECO:0000313" key="7">
    <source>
        <dbReference type="RefSeq" id="XP_019703262.1"/>
    </source>
</evidence>
<evidence type="ECO:0000313" key="6">
    <source>
        <dbReference type="RefSeq" id="XP_010913239.1"/>
    </source>
</evidence>
<feature type="domain" description="DEUBAD" evidence="4">
    <location>
        <begin position="68"/>
        <end position="181"/>
    </location>
</feature>
<dbReference type="GeneID" id="105038984"/>
<dbReference type="GO" id="GO:0031011">
    <property type="term" value="C:Ino80 complex"/>
    <property type="evidence" value="ECO:0007669"/>
    <property type="project" value="InterPro"/>
</dbReference>
<evidence type="ECO:0000259" key="4">
    <source>
        <dbReference type="PROSITE" id="PS51916"/>
    </source>
</evidence>
<sequence length="610" mass="69682">MGIVKIRPRGPGNDDSARQSFRTFPLKELAQEEGLLLEKNADDVFYDSEVAEVGCESVMVEDQICSVPYELYDLLDLKEILSLETWNSCLTEEERFSLAAYLPDMDQETFCITIKELLNGDNIFFGSPLEKFFDRLKGGICSPQVSHLRVALQFLQRRGYYHSLRSYHQNMAQKFMDLKRAWSNCHPNVSVEERIRIWSSRKDRNPVCLVDLNAFPAEEEILNKGEKNVATIPLLKKTKYMNEGINIHDPIVVLNDMAVNKKTKAKGVLKIKPIEMNTMQNQPLQPFPSEPWELSRRPPKGVLKIKPKCDPFGQQEQSRMIQSPAEQSTADLLGAHTSRFSTSQFAFPWDKRTFDERLRFVHQRSRDGNTYRSPGPIENQKREEFPSMGSGQSFQRRIKMVKDMRSDNAIEINEEVFPLTDHQKLRIHSHESSGFGECHNGENLWNSGQRSRLLHSGSADSYPFAPENQGRRQMTSVRFSLSEAVSGVPIVPTDEHQAFSKPSDHSKHKLRDNNDGELKVPSVQMATLGVEREGPMFPITYKRKKAYRKLNSVDTLKQPPLVADVEPVEPTGTVNMKAKAIKIKFKGWKDKNAEHKQEKLNGMQHGSMSS</sequence>
<dbReference type="Proteomes" id="UP000504607">
    <property type="component" value="Chromosome 2"/>
</dbReference>
<organism evidence="5 7">
    <name type="scientific">Elaeis guineensis var. tenera</name>
    <name type="common">Oil palm</name>
    <dbReference type="NCBI Taxonomy" id="51953"/>
    <lineage>
        <taxon>Eukaryota</taxon>
        <taxon>Viridiplantae</taxon>
        <taxon>Streptophyta</taxon>
        <taxon>Embryophyta</taxon>
        <taxon>Tracheophyta</taxon>
        <taxon>Spermatophyta</taxon>
        <taxon>Magnoliopsida</taxon>
        <taxon>Liliopsida</taxon>
        <taxon>Arecaceae</taxon>
        <taxon>Arecoideae</taxon>
        <taxon>Cocoseae</taxon>
        <taxon>Elaeidinae</taxon>
        <taxon>Elaeis</taxon>
    </lineage>
</organism>